<dbReference type="KEGG" id="ssm:Spirs_0866"/>
<gene>
    <name evidence="1" type="ordered locus">Spirs_0866</name>
</gene>
<evidence type="ECO:0000313" key="1">
    <source>
        <dbReference type="EMBL" id="ADK80000.1"/>
    </source>
</evidence>
<protein>
    <submittedName>
        <fullName evidence="1">Uncharacterized protein</fullName>
    </submittedName>
</protein>
<dbReference type="STRING" id="573413.Spirs_0866"/>
<name>E1RCC0_SEDSS</name>
<dbReference type="EMBL" id="CP002116">
    <property type="protein sequence ID" value="ADK80000.1"/>
    <property type="molecule type" value="Genomic_DNA"/>
</dbReference>
<evidence type="ECO:0000313" key="2">
    <source>
        <dbReference type="Proteomes" id="UP000002318"/>
    </source>
</evidence>
<dbReference type="RefSeq" id="WP_013253464.1">
    <property type="nucleotide sequence ID" value="NC_014364.1"/>
</dbReference>
<proteinExistence type="predicted"/>
<dbReference type="HOGENOM" id="CLU_1209190_0_0_12"/>
<accession>E1RCC0</accession>
<organism evidence="1 2">
    <name type="scientific">Sediminispirochaeta smaragdinae (strain DSM 11293 / JCM 15392 / SEBR 4228)</name>
    <name type="common">Spirochaeta smaragdinae</name>
    <dbReference type="NCBI Taxonomy" id="573413"/>
    <lineage>
        <taxon>Bacteria</taxon>
        <taxon>Pseudomonadati</taxon>
        <taxon>Spirochaetota</taxon>
        <taxon>Spirochaetia</taxon>
        <taxon>Spirochaetales</taxon>
        <taxon>Spirochaetaceae</taxon>
        <taxon>Sediminispirochaeta</taxon>
    </lineage>
</organism>
<sequence>MSIPDQYDDILIQNKQIILNGIIGAATPSEVESSVFFARYIRNIGINPTNYWIFLRILETNNKYIVDSLVGNNDPRLLFTILKPNRAIIKRAFQLLTVWHPGQIYYKVLLAILGIIESCYHNANDGYEIYDLDISELNNIGKFLDPEMDQDYLINATILDILDWISSLGRYDGDLRKINVAKQSHGIRMAYFDNTKKLTDIISKVLLVRIEREKSEVKPSPEFLAFMEKLSHTSI</sequence>
<reference evidence="1 2" key="1">
    <citation type="journal article" date="2010" name="Stand. Genomic Sci.">
        <title>Complete genome sequence of Spirochaeta smaragdinae type strain (SEBR 4228).</title>
        <authorList>
            <person name="Mavromatis K."/>
            <person name="Yasawong M."/>
            <person name="Chertkov O."/>
            <person name="Lapidus A."/>
            <person name="Lucas S."/>
            <person name="Nolan M."/>
            <person name="Del Rio T.G."/>
            <person name="Tice H."/>
            <person name="Cheng J.F."/>
            <person name="Pitluck S."/>
            <person name="Liolios K."/>
            <person name="Ivanova N."/>
            <person name="Tapia R."/>
            <person name="Han C."/>
            <person name="Bruce D."/>
            <person name="Goodwin L."/>
            <person name="Pati A."/>
            <person name="Chen A."/>
            <person name="Palaniappan K."/>
            <person name="Land M."/>
            <person name="Hauser L."/>
            <person name="Chang Y.J."/>
            <person name="Jeffries C.D."/>
            <person name="Detter J.C."/>
            <person name="Rohde M."/>
            <person name="Brambilla E."/>
            <person name="Spring S."/>
            <person name="Goker M."/>
            <person name="Sikorski J."/>
            <person name="Woyke T."/>
            <person name="Bristow J."/>
            <person name="Eisen J.A."/>
            <person name="Markowitz V."/>
            <person name="Hugenholtz P."/>
            <person name="Klenk H.P."/>
            <person name="Kyrpides N.C."/>
        </authorList>
    </citation>
    <scope>NUCLEOTIDE SEQUENCE [LARGE SCALE GENOMIC DNA]</scope>
    <source>
        <strain evidence="2">DSM 11293 / JCM 15392 / SEBR 4228</strain>
    </source>
</reference>
<keyword evidence="2" id="KW-1185">Reference proteome</keyword>
<dbReference type="OrthoDB" id="368184at2"/>
<dbReference type="Proteomes" id="UP000002318">
    <property type="component" value="Chromosome"/>
</dbReference>
<dbReference type="AlphaFoldDB" id="E1RCC0"/>